<gene>
    <name evidence="14" type="ORF">CRE_17355</name>
</gene>
<dbReference type="Gene3D" id="1.10.565.10">
    <property type="entry name" value="Retinoid X Receptor"/>
    <property type="match status" value="1"/>
</dbReference>
<evidence type="ECO:0000256" key="2">
    <source>
        <dbReference type="ARBA" id="ARBA00005993"/>
    </source>
</evidence>
<evidence type="ECO:0000256" key="7">
    <source>
        <dbReference type="ARBA" id="ARBA00023125"/>
    </source>
</evidence>
<dbReference type="SUPFAM" id="SSF48508">
    <property type="entry name" value="Nuclear receptor ligand-binding domain"/>
    <property type="match status" value="1"/>
</dbReference>
<dbReference type="InterPro" id="IPR013088">
    <property type="entry name" value="Znf_NHR/GATA"/>
</dbReference>
<evidence type="ECO:0000256" key="11">
    <source>
        <dbReference type="RuleBase" id="RU004334"/>
    </source>
</evidence>
<evidence type="ECO:0000313" key="14">
    <source>
        <dbReference type="EMBL" id="EFP08113.1"/>
    </source>
</evidence>
<dbReference type="InterPro" id="IPR035500">
    <property type="entry name" value="NHR-like_dom_sf"/>
</dbReference>
<dbReference type="InParanoid" id="E3MS27"/>
<reference evidence="14" key="1">
    <citation type="submission" date="2007-07" db="EMBL/GenBank/DDBJ databases">
        <title>PCAP assembly of the Caenorhabditis remanei genome.</title>
        <authorList>
            <consortium name="The Caenorhabditis remanei Sequencing Consortium"/>
            <person name="Wilson R.K."/>
        </authorList>
    </citation>
    <scope>NUCLEOTIDE SEQUENCE [LARGE SCALE GENOMIC DNA]</scope>
    <source>
        <strain evidence="14">PB4641</strain>
    </source>
</reference>
<keyword evidence="3 11" id="KW-0479">Metal-binding</keyword>
<evidence type="ECO:0000256" key="9">
    <source>
        <dbReference type="ARBA" id="ARBA00023170"/>
    </source>
</evidence>
<dbReference type="Proteomes" id="UP000008281">
    <property type="component" value="Unassembled WGS sequence"/>
</dbReference>
<accession>E3MS27</accession>
<keyword evidence="7 11" id="KW-0238">DNA-binding</keyword>
<dbReference type="Pfam" id="PF00105">
    <property type="entry name" value="zf-C4"/>
    <property type="match status" value="1"/>
</dbReference>
<dbReference type="PANTHER" id="PTHR46011:SF18">
    <property type="entry name" value="NR LBD DOMAIN-CONTAINING PROTEIN-RELATED"/>
    <property type="match status" value="1"/>
</dbReference>
<evidence type="ECO:0000256" key="5">
    <source>
        <dbReference type="ARBA" id="ARBA00022833"/>
    </source>
</evidence>
<keyword evidence="9 11" id="KW-0675">Receptor</keyword>
<keyword evidence="4 11" id="KW-0863">Zinc-finger</keyword>
<feature type="domain" description="NR LBD" evidence="13">
    <location>
        <begin position="121"/>
        <end position="379"/>
    </location>
</feature>
<evidence type="ECO:0000256" key="8">
    <source>
        <dbReference type="ARBA" id="ARBA00023163"/>
    </source>
</evidence>
<keyword evidence="15" id="KW-1185">Reference proteome</keyword>
<dbReference type="PROSITE" id="PS51030">
    <property type="entry name" value="NUCLEAR_REC_DBD_2"/>
    <property type="match status" value="1"/>
</dbReference>
<dbReference type="HOGENOM" id="CLU_007368_1_1_1"/>
<proteinExistence type="inferred from homology"/>
<keyword evidence="10 11" id="KW-0539">Nucleus</keyword>
<protein>
    <submittedName>
        <fullName evidence="14">Uncharacterized protein</fullName>
    </submittedName>
</protein>
<evidence type="ECO:0000256" key="6">
    <source>
        <dbReference type="ARBA" id="ARBA00023015"/>
    </source>
</evidence>
<name>E3MS27_CAERE</name>
<organism evidence="15">
    <name type="scientific">Caenorhabditis remanei</name>
    <name type="common">Caenorhabditis vulgaris</name>
    <dbReference type="NCBI Taxonomy" id="31234"/>
    <lineage>
        <taxon>Eukaryota</taxon>
        <taxon>Metazoa</taxon>
        <taxon>Ecdysozoa</taxon>
        <taxon>Nematoda</taxon>
        <taxon>Chromadorea</taxon>
        <taxon>Rhabditida</taxon>
        <taxon>Rhabditina</taxon>
        <taxon>Rhabditomorpha</taxon>
        <taxon>Rhabditoidea</taxon>
        <taxon>Rhabditidae</taxon>
        <taxon>Peloderinae</taxon>
        <taxon>Caenorhabditis</taxon>
    </lineage>
</organism>
<dbReference type="AlphaFoldDB" id="E3MS27"/>
<evidence type="ECO:0000256" key="3">
    <source>
        <dbReference type="ARBA" id="ARBA00022723"/>
    </source>
</evidence>
<feature type="domain" description="Nuclear receptor" evidence="12">
    <location>
        <begin position="7"/>
        <end position="82"/>
    </location>
</feature>
<dbReference type="PANTHER" id="PTHR46011">
    <property type="entry name" value="NUCLEAR HORMONE RECEPTOR FAMILY MEMBER NHR-86-RELATED"/>
    <property type="match status" value="1"/>
</dbReference>
<dbReference type="CDD" id="cd06960">
    <property type="entry name" value="NR_DBD_HNF4A"/>
    <property type="match status" value="1"/>
</dbReference>
<dbReference type="PROSITE" id="PS51843">
    <property type="entry name" value="NR_LBD"/>
    <property type="match status" value="1"/>
</dbReference>
<dbReference type="GO" id="GO:0008270">
    <property type="term" value="F:zinc ion binding"/>
    <property type="evidence" value="ECO:0007669"/>
    <property type="project" value="UniProtKB-KW"/>
</dbReference>
<keyword evidence="5 11" id="KW-0862">Zinc</keyword>
<comment type="subcellular location">
    <subcellularLocation>
        <location evidence="1 11">Nucleus</location>
    </subcellularLocation>
</comment>
<dbReference type="Gene3D" id="3.30.50.10">
    <property type="entry name" value="Erythroid Transcription Factor GATA-1, subunit A"/>
    <property type="match status" value="1"/>
</dbReference>
<evidence type="ECO:0000313" key="15">
    <source>
        <dbReference type="Proteomes" id="UP000008281"/>
    </source>
</evidence>
<sequence length="381" mass="43896">MRPLKEKSKCAICLEEGDGFHFGAEACKACTAFFRRSVSQKRIYTCRGANDCDITINIRCMCRACRYSKCLEVGMNPMGVLAKPSPSPSNPSETIQLFLSSLTQTTRASLLTLTLPTSFNDSMPLLSRMRSNYQKLCDARIVLHREEGQSLFEEKAPRALNYQEAVSQSMKDVRLTSDWISWCFDDFVKLPIEEKNNLFRNFYIYYYMMEGAFASHLANKIDAVVLPSGDFLDMTQMETFYESIEVKQPLDKEQIENLFKPSIDYHRKALILPMVAEKLDIYEFFALTALLLWNTTLENITEESAKTGKRVKDQLLKEIGFYLKNVKKVEDPVVRVAKIVNMLPDVYKSTRKIVENVEMTQVFNIYTADKQYYDLFTGNFI</sequence>
<dbReference type="eggNOG" id="KOG3575">
    <property type="taxonomic scope" value="Eukaryota"/>
</dbReference>
<dbReference type="OrthoDB" id="5799427at2759"/>
<dbReference type="InterPro" id="IPR001628">
    <property type="entry name" value="Znf_hrmn_rcpt"/>
</dbReference>
<dbReference type="SMART" id="SM00399">
    <property type="entry name" value="ZnF_C4"/>
    <property type="match status" value="1"/>
</dbReference>
<dbReference type="SMART" id="SM00430">
    <property type="entry name" value="HOLI"/>
    <property type="match status" value="1"/>
</dbReference>
<dbReference type="SUPFAM" id="SSF57716">
    <property type="entry name" value="Glucocorticoid receptor-like (DNA-binding domain)"/>
    <property type="match status" value="1"/>
</dbReference>
<dbReference type="InterPro" id="IPR049636">
    <property type="entry name" value="HNF4-like_DBD"/>
</dbReference>
<evidence type="ECO:0000256" key="1">
    <source>
        <dbReference type="ARBA" id="ARBA00004123"/>
    </source>
</evidence>
<dbReference type="EMBL" id="DS268471">
    <property type="protein sequence ID" value="EFP08113.1"/>
    <property type="molecule type" value="Genomic_DNA"/>
</dbReference>
<dbReference type="GO" id="GO:0000978">
    <property type="term" value="F:RNA polymerase II cis-regulatory region sequence-specific DNA binding"/>
    <property type="evidence" value="ECO:0007669"/>
    <property type="project" value="InterPro"/>
</dbReference>
<evidence type="ECO:0000259" key="13">
    <source>
        <dbReference type="PROSITE" id="PS51843"/>
    </source>
</evidence>
<dbReference type="GO" id="GO:0006357">
    <property type="term" value="P:regulation of transcription by RNA polymerase II"/>
    <property type="evidence" value="ECO:0007669"/>
    <property type="project" value="TreeGrafter"/>
</dbReference>
<evidence type="ECO:0000256" key="4">
    <source>
        <dbReference type="ARBA" id="ARBA00022771"/>
    </source>
</evidence>
<evidence type="ECO:0000256" key="10">
    <source>
        <dbReference type="ARBA" id="ARBA00023242"/>
    </source>
</evidence>
<dbReference type="STRING" id="31234.E3MS27"/>
<comment type="similarity">
    <text evidence="2 11">Belongs to the nuclear hormone receptor family.</text>
</comment>
<keyword evidence="8 11" id="KW-0804">Transcription</keyword>
<dbReference type="GO" id="GO:0003700">
    <property type="term" value="F:DNA-binding transcription factor activity"/>
    <property type="evidence" value="ECO:0007669"/>
    <property type="project" value="InterPro"/>
</dbReference>
<dbReference type="PROSITE" id="PS00031">
    <property type="entry name" value="NUCLEAR_REC_DBD_1"/>
    <property type="match status" value="1"/>
</dbReference>
<dbReference type="Pfam" id="PF00104">
    <property type="entry name" value="Hormone_recep"/>
    <property type="match status" value="1"/>
</dbReference>
<dbReference type="InterPro" id="IPR000536">
    <property type="entry name" value="Nucl_hrmn_rcpt_lig-bd"/>
</dbReference>
<dbReference type="GO" id="GO:0005634">
    <property type="term" value="C:nucleus"/>
    <property type="evidence" value="ECO:0007669"/>
    <property type="project" value="UniProtKB-SubCell"/>
</dbReference>
<evidence type="ECO:0000259" key="12">
    <source>
        <dbReference type="PROSITE" id="PS51030"/>
    </source>
</evidence>
<keyword evidence="6 11" id="KW-0805">Transcription regulation</keyword>
<dbReference type="OMA" id="NDCDITI"/>
<dbReference type="PRINTS" id="PR00047">
    <property type="entry name" value="STROIDFINGER"/>
</dbReference>